<gene>
    <name evidence="1" type="ORF">DPMN_087012</name>
</gene>
<keyword evidence="2" id="KW-1185">Reference proteome</keyword>
<evidence type="ECO:0000313" key="2">
    <source>
        <dbReference type="Proteomes" id="UP000828390"/>
    </source>
</evidence>
<sequence length="209" mass="23659">MGSQAEKVLKELAVNRSPLVLFNKNPCIEQIFSDVSTLGNIECVEKQTDKDEIILEYKNKYIHDIRITSDKARCDIAGICELSGGASRIVDYSYKRVKLLDIQYKVVAHTDLPGSPLDICTISHTEVADTMEGIKTNTIVQFLNVTDKQVVIGRKLDFKHTCHGIAYFKNALFITSRTALYQYTLDGKLVKEIYEDKSCAYTGMFRFNL</sequence>
<reference evidence="1" key="2">
    <citation type="submission" date="2020-11" db="EMBL/GenBank/DDBJ databases">
        <authorList>
            <person name="McCartney M.A."/>
            <person name="Auch B."/>
            <person name="Kono T."/>
            <person name="Mallez S."/>
            <person name="Becker A."/>
            <person name="Gohl D.M."/>
            <person name="Silverstein K.A.T."/>
            <person name="Koren S."/>
            <person name="Bechman K.B."/>
            <person name="Herman A."/>
            <person name="Abrahante J.E."/>
            <person name="Garbe J."/>
        </authorList>
    </citation>
    <scope>NUCLEOTIDE SEQUENCE</scope>
    <source>
        <strain evidence="1">Duluth1</strain>
        <tissue evidence="1">Whole animal</tissue>
    </source>
</reference>
<dbReference type="EMBL" id="JAIWYP010000003">
    <property type="protein sequence ID" value="KAH3844750.1"/>
    <property type="molecule type" value="Genomic_DNA"/>
</dbReference>
<comment type="caution">
    <text evidence="1">The sequence shown here is derived from an EMBL/GenBank/DDBJ whole genome shotgun (WGS) entry which is preliminary data.</text>
</comment>
<reference evidence="1" key="1">
    <citation type="journal article" date="2019" name="bioRxiv">
        <title>The Genome of the Zebra Mussel, Dreissena polymorpha: A Resource for Invasive Species Research.</title>
        <authorList>
            <person name="McCartney M.A."/>
            <person name="Auch B."/>
            <person name="Kono T."/>
            <person name="Mallez S."/>
            <person name="Zhang Y."/>
            <person name="Obille A."/>
            <person name="Becker A."/>
            <person name="Abrahante J.E."/>
            <person name="Garbe J."/>
            <person name="Badalamenti J.P."/>
            <person name="Herman A."/>
            <person name="Mangelson H."/>
            <person name="Liachko I."/>
            <person name="Sullivan S."/>
            <person name="Sone E.D."/>
            <person name="Koren S."/>
            <person name="Silverstein K.A.T."/>
            <person name="Beckman K.B."/>
            <person name="Gohl D.M."/>
        </authorList>
    </citation>
    <scope>NUCLEOTIDE SEQUENCE</scope>
    <source>
        <strain evidence="1">Duluth1</strain>
        <tissue evidence="1">Whole animal</tissue>
    </source>
</reference>
<organism evidence="1 2">
    <name type="scientific">Dreissena polymorpha</name>
    <name type="common">Zebra mussel</name>
    <name type="synonym">Mytilus polymorpha</name>
    <dbReference type="NCBI Taxonomy" id="45954"/>
    <lineage>
        <taxon>Eukaryota</taxon>
        <taxon>Metazoa</taxon>
        <taxon>Spiralia</taxon>
        <taxon>Lophotrochozoa</taxon>
        <taxon>Mollusca</taxon>
        <taxon>Bivalvia</taxon>
        <taxon>Autobranchia</taxon>
        <taxon>Heteroconchia</taxon>
        <taxon>Euheterodonta</taxon>
        <taxon>Imparidentia</taxon>
        <taxon>Neoheterodontei</taxon>
        <taxon>Myida</taxon>
        <taxon>Dreissenoidea</taxon>
        <taxon>Dreissenidae</taxon>
        <taxon>Dreissena</taxon>
    </lineage>
</organism>
<name>A0A9D4KS07_DREPO</name>
<evidence type="ECO:0000313" key="1">
    <source>
        <dbReference type="EMBL" id="KAH3844750.1"/>
    </source>
</evidence>
<dbReference type="Proteomes" id="UP000828390">
    <property type="component" value="Unassembled WGS sequence"/>
</dbReference>
<proteinExistence type="predicted"/>
<accession>A0A9D4KS07</accession>
<dbReference type="AlphaFoldDB" id="A0A9D4KS07"/>
<protein>
    <submittedName>
        <fullName evidence="1">Uncharacterized protein</fullName>
    </submittedName>
</protein>